<dbReference type="KEGG" id="vvu:VV2_0957"/>
<feature type="domain" description="Major facilitator superfamily (MFS) profile" evidence="9">
    <location>
        <begin position="6"/>
        <end position="385"/>
    </location>
</feature>
<keyword evidence="5 8" id="KW-0812">Transmembrane</keyword>
<dbReference type="InterPro" id="IPR004812">
    <property type="entry name" value="Efflux_drug-R_Bcr/CmlA"/>
</dbReference>
<feature type="transmembrane region" description="Helical" evidence="8">
    <location>
        <begin position="353"/>
        <end position="371"/>
    </location>
</feature>
<feature type="transmembrane region" description="Helical" evidence="8">
    <location>
        <begin position="302"/>
        <end position="321"/>
    </location>
</feature>
<keyword evidence="7 8" id="KW-0472">Membrane</keyword>
<dbReference type="Pfam" id="PF07690">
    <property type="entry name" value="MFS_1"/>
    <property type="match status" value="1"/>
</dbReference>
<dbReference type="InterPro" id="IPR050189">
    <property type="entry name" value="MFS_Efflux_Transporters"/>
</dbReference>
<keyword evidence="3 8" id="KW-0813">Transport</keyword>
<dbReference type="InterPro" id="IPR020846">
    <property type="entry name" value="MFS_dom"/>
</dbReference>
<dbReference type="CDD" id="cd17320">
    <property type="entry name" value="MFS_MdfA_MDR_like"/>
    <property type="match status" value="1"/>
</dbReference>
<reference evidence="10 11" key="2">
    <citation type="journal article" date="2003" name="Infect. Immun.">
        <title>Characterization and pathogenic significance of Vibrio vulnificus antigens preferentially expressed in septicemic patients.</title>
        <authorList>
            <person name="Kim Y.R."/>
            <person name="Lee S.E."/>
            <person name="Kim C.M."/>
            <person name="Kim S.Y."/>
            <person name="Shin E.K."/>
            <person name="Shin D.H."/>
            <person name="Chung S.S."/>
            <person name="Choy H.E."/>
            <person name="Progulske-Fox A."/>
            <person name="Hillman J.D."/>
            <person name="Handfield M."/>
            <person name="Rhee J.H."/>
        </authorList>
    </citation>
    <scope>NUCLEOTIDE SEQUENCE [LARGE SCALE GENOMIC DNA]</scope>
    <source>
        <strain evidence="10 11">CMCP6</strain>
    </source>
</reference>
<keyword evidence="6 8" id="KW-1133">Transmembrane helix</keyword>
<evidence type="ECO:0000256" key="6">
    <source>
        <dbReference type="ARBA" id="ARBA00022989"/>
    </source>
</evidence>
<evidence type="ECO:0000256" key="3">
    <source>
        <dbReference type="ARBA" id="ARBA00022448"/>
    </source>
</evidence>
<dbReference type="Proteomes" id="UP000002275">
    <property type="component" value="Chromosome II"/>
</dbReference>
<evidence type="ECO:0000256" key="5">
    <source>
        <dbReference type="ARBA" id="ARBA00022692"/>
    </source>
</evidence>
<feature type="transmembrane region" description="Helical" evidence="8">
    <location>
        <begin position="240"/>
        <end position="258"/>
    </location>
</feature>
<name>A0A3Q0KZC7_VIBVU</name>
<reference evidence="11" key="1">
    <citation type="submission" date="2002-12" db="EMBL/GenBank/DDBJ databases">
        <title>Complete genome sequence of Vibrio vulnificus CMCP6.</title>
        <authorList>
            <person name="Rhee J.H."/>
            <person name="Kim S.Y."/>
            <person name="Chung S.S."/>
            <person name="Kim J.J."/>
            <person name="Moon Y.H."/>
            <person name="Jeong H."/>
            <person name="Choy H.E."/>
        </authorList>
    </citation>
    <scope>NUCLEOTIDE SEQUENCE [LARGE SCALE GENOMIC DNA]</scope>
    <source>
        <strain evidence="11">CMCP6</strain>
    </source>
</reference>
<dbReference type="PRINTS" id="PR01035">
    <property type="entry name" value="TCRTETA"/>
</dbReference>
<dbReference type="InterPro" id="IPR036259">
    <property type="entry name" value="MFS_trans_sf"/>
</dbReference>
<feature type="transmembrane region" description="Helical" evidence="8">
    <location>
        <begin position="130"/>
        <end position="149"/>
    </location>
</feature>
<protein>
    <recommendedName>
        <fullName evidence="8">Bcr/CflA family efflux transporter</fullName>
    </recommendedName>
</protein>
<evidence type="ECO:0000313" key="11">
    <source>
        <dbReference type="Proteomes" id="UP000002275"/>
    </source>
</evidence>
<dbReference type="PROSITE" id="PS50850">
    <property type="entry name" value="MFS"/>
    <property type="match status" value="1"/>
</dbReference>
<feature type="transmembrane region" description="Helical" evidence="8">
    <location>
        <begin position="46"/>
        <end position="64"/>
    </location>
</feature>
<dbReference type="EMBL" id="AE016796">
    <property type="protein sequence ID" value="AAO07869.1"/>
    <property type="molecule type" value="Genomic_DNA"/>
</dbReference>
<dbReference type="NCBIfam" id="TIGR00710">
    <property type="entry name" value="efflux_Bcr_CflA"/>
    <property type="match status" value="1"/>
</dbReference>
<evidence type="ECO:0000256" key="2">
    <source>
        <dbReference type="ARBA" id="ARBA00006236"/>
    </source>
</evidence>
<evidence type="ECO:0000256" key="8">
    <source>
        <dbReference type="RuleBase" id="RU365088"/>
    </source>
</evidence>
<evidence type="ECO:0000256" key="1">
    <source>
        <dbReference type="ARBA" id="ARBA00004651"/>
    </source>
</evidence>
<dbReference type="GO" id="GO:0042910">
    <property type="term" value="F:xenobiotic transmembrane transporter activity"/>
    <property type="evidence" value="ECO:0007669"/>
    <property type="project" value="InterPro"/>
</dbReference>
<dbReference type="Gene3D" id="1.20.1720.10">
    <property type="entry name" value="Multidrug resistance protein D"/>
    <property type="match status" value="1"/>
</dbReference>
<sequence>MKQLPSLWLMVLLLMLPQVVETIYSPALTAISASFAVPEYIAAQTLSVYFAAFAFGVVCWGILCDRWGRRLTMLLGLILYAGASLLAIVTDSFIMLMIARILSAFGIAVGSIVTQTMLRDAFQGEELAKVFSLMGLGIAISPVLGMLLGGQLVSLGGYRSVFIALFVAAMAVVTLAFARLPETQQKRTSTALLPLATKMVKDGEIWAAALLVALYNIALFAYYQLGGFVLVQLGYSAREFGYSGLALGLATFCASYINKRLLARKVSQTTLLRLAATLFVFGSLGVFLCLSSIWFLLPMMGVVMAFGIAIPNILSGALLHYREHAGSAGALFGLMYYLLIGFGLALAARVQHLGVVLVGCSLLILCVMHQSKHRTDRAVTMNNNE</sequence>
<keyword evidence="8" id="KW-0997">Cell inner membrane</keyword>
<feature type="transmembrane region" description="Helical" evidence="8">
    <location>
        <begin position="95"/>
        <end position="118"/>
    </location>
</feature>
<keyword evidence="4" id="KW-1003">Cell membrane</keyword>
<dbReference type="SUPFAM" id="SSF103473">
    <property type="entry name" value="MFS general substrate transporter"/>
    <property type="match status" value="1"/>
</dbReference>
<evidence type="ECO:0000256" key="7">
    <source>
        <dbReference type="ARBA" id="ARBA00023136"/>
    </source>
</evidence>
<evidence type="ECO:0000259" key="9">
    <source>
        <dbReference type="PROSITE" id="PS50850"/>
    </source>
</evidence>
<organism evidence="10 11">
    <name type="scientific">Vibrio vulnificus (strain CMCP6)</name>
    <dbReference type="NCBI Taxonomy" id="216895"/>
    <lineage>
        <taxon>Bacteria</taxon>
        <taxon>Pseudomonadati</taxon>
        <taxon>Pseudomonadota</taxon>
        <taxon>Gammaproteobacteria</taxon>
        <taxon>Vibrionales</taxon>
        <taxon>Vibrionaceae</taxon>
        <taxon>Vibrio</taxon>
    </lineage>
</organism>
<comment type="caution">
    <text evidence="8">Lacks conserved residue(s) required for the propagation of feature annotation.</text>
</comment>
<feature type="transmembrane region" description="Helical" evidence="8">
    <location>
        <begin position="71"/>
        <end position="89"/>
    </location>
</feature>
<dbReference type="GO" id="GO:1990961">
    <property type="term" value="P:xenobiotic detoxification by transmembrane export across the plasma membrane"/>
    <property type="evidence" value="ECO:0007669"/>
    <property type="project" value="InterPro"/>
</dbReference>
<dbReference type="InterPro" id="IPR001958">
    <property type="entry name" value="Tet-R_TetA/multi-R_MdtG-like"/>
</dbReference>
<evidence type="ECO:0000313" key="10">
    <source>
        <dbReference type="EMBL" id="AAO07869.1"/>
    </source>
</evidence>
<feature type="transmembrane region" description="Helical" evidence="8">
    <location>
        <begin position="328"/>
        <end position="347"/>
    </location>
</feature>
<reference evidence="10 11" key="3">
    <citation type="journal article" date="2011" name="Mol. Syst. Biol.">
        <title>Integrative genome-scale metabolic analysis of Vibrio vulnificus for drug targeting and discovery.</title>
        <authorList>
            <person name="Kim H.U."/>
            <person name="Kim S.Y."/>
            <person name="Jeong H."/>
            <person name="Kim T.Y."/>
            <person name="Kim J.J."/>
            <person name="Choy H.E."/>
            <person name="Yi K.Y."/>
            <person name="Rhee J.H."/>
            <person name="Lee S.Y."/>
        </authorList>
    </citation>
    <scope>NUCLEOTIDE SEQUENCE [LARGE SCALE GENOMIC DNA]</scope>
    <source>
        <strain evidence="10 11">CMCP6</strain>
    </source>
</reference>
<dbReference type="PANTHER" id="PTHR43124:SF3">
    <property type="entry name" value="CHLORAMPHENICOL EFFLUX PUMP RV0191"/>
    <property type="match status" value="1"/>
</dbReference>
<dbReference type="RefSeq" id="WP_011081862.1">
    <property type="nucleotide sequence ID" value="NC_004460.2"/>
</dbReference>
<feature type="transmembrane region" description="Helical" evidence="8">
    <location>
        <begin position="205"/>
        <end position="225"/>
    </location>
</feature>
<proteinExistence type="inferred from homology"/>
<dbReference type="AlphaFoldDB" id="A0A3Q0KZC7"/>
<dbReference type="PANTHER" id="PTHR43124">
    <property type="entry name" value="PURINE EFFLUX PUMP PBUE"/>
    <property type="match status" value="1"/>
</dbReference>
<dbReference type="GO" id="GO:0005886">
    <property type="term" value="C:plasma membrane"/>
    <property type="evidence" value="ECO:0007669"/>
    <property type="project" value="UniProtKB-SubCell"/>
</dbReference>
<accession>A0A3Q0KZC7</accession>
<feature type="transmembrane region" description="Helical" evidence="8">
    <location>
        <begin position="270"/>
        <end position="296"/>
    </location>
</feature>
<evidence type="ECO:0000256" key="4">
    <source>
        <dbReference type="ARBA" id="ARBA00022475"/>
    </source>
</evidence>
<comment type="subcellular location">
    <subcellularLocation>
        <location evidence="8">Cell inner membrane</location>
        <topology evidence="8">Multi-pass membrane protein</topology>
    </subcellularLocation>
    <subcellularLocation>
        <location evidence="1">Cell membrane</location>
        <topology evidence="1">Multi-pass membrane protein</topology>
    </subcellularLocation>
</comment>
<dbReference type="InterPro" id="IPR011701">
    <property type="entry name" value="MFS"/>
</dbReference>
<comment type="similarity">
    <text evidence="2 8">Belongs to the major facilitator superfamily. Bcr/CmlA family.</text>
</comment>
<gene>
    <name evidence="10" type="ordered locus">VV2_0957</name>
</gene>
<feature type="transmembrane region" description="Helical" evidence="8">
    <location>
        <begin position="161"/>
        <end position="180"/>
    </location>
</feature>